<gene>
    <name evidence="1" type="ORF">HPBE_LOCUS15326</name>
</gene>
<accession>A0A183G237</accession>
<dbReference type="OrthoDB" id="5874215at2759"/>
<dbReference type="WBParaSite" id="HPBE_0001532701-mRNA-1">
    <property type="protein sequence ID" value="HPBE_0001532701-mRNA-1"/>
    <property type="gene ID" value="HPBE_0001532701"/>
</dbReference>
<protein>
    <submittedName>
        <fullName evidence="3">ATP-dependent DNA helicase</fullName>
    </submittedName>
</protein>
<reference evidence="1 2" key="1">
    <citation type="submission" date="2018-11" db="EMBL/GenBank/DDBJ databases">
        <authorList>
            <consortium name="Pathogen Informatics"/>
        </authorList>
    </citation>
    <scope>NUCLEOTIDE SEQUENCE [LARGE SCALE GENOMIC DNA]</scope>
</reference>
<dbReference type="AlphaFoldDB" id="A0A183G237"/>
<organism evidence="2 3">
    <name type="scientific">Heligmosomoides polygyrus</name>
    <name type="common">Parasitic roundworm</name>
    <dbReference type="NCBI Taxonomy" id="6339"/>
    <lineage>
        <taxon>Eukaryota</taxon>
        <taxon>Metazoa</taxon>
        <taxon>Ecdysozoa</taxon>
        <taxon>Nematoda</taxon>
        <taxon>Chromadorea</taxon>
        <taxon>Rhabditida</taxon>
        <taxon>Rhabditina</taxon>
        <taxon>Rhabditomorpha</taxon>
        <taxon>Strongyloidea</taxon>
        <taxon>Heligmosomidae</taxon>
        <taxon>Heligmosomoides</taxon>
    </lineage>
</organism>
<keyword evidence="2" id="KW-1185">Reference proteome</keyword>
<proteinExistence type="predicted"/>
<accession>A0A3P7ZRZ1</accession>
<evidence type="ECO:0000313" key="2">
    <source>
        <dbReference type="Proteomes" id="UP000050761"/>
    </source>
</evidence>
<evidence type="ECO:0000313" key="3">
    <source>
        <dbReference type="WBParaSite" id="HPBE_0001532701-mRNA-1"/>
    </source>
</evidence>
<reference evidence="3" key="2">
    <citation type="submission" date="2019-09" db="UniProtKB">
        <authorList>
            <consortium name="WormBaseParasite"/>
        </authorList>
    </citation>
    <scope>IDENTIFICATION</scope>
</reference>
<evidence type="ECO:0000313" key="1">
    <source>
        <dbReference type="EMBL" id="VDP02421.1"/>
    </source>
</evidence>
<name>A0A183G237_HELPZ</name>
<dbReference type="Proteomes" id="UP000050761">
    <property type="component" value="Unassembled WGS sequence"/>
</dbReference>
<sequence length="583" mass="66232">MLDDYDPHPALNENCGSGLGYADKVLYYAMYVLHFGLSKEEIARMESLMQVLYGVAPSVHFEHDVETFIQDKLRLHDHTAYYYCSNCNTMLNGSTGVCPKVECPLYGVNVKRAKASQRVEVHVLNTIPQLEDVIADHFQEILEVHHQIHHDSAQQALFGIPRWNSEFGCSKCFMRGKRLGAAQVWFDEEQAEVQLRSPESYLKDGEAGANGVPRVTAAMKVMAPCIFTSDALHMCSEGITTDRLQVRVNQSTTNSSMEVIKKYLSLKNIRSLLFKRSTQGAENLRTLLDLVDNRHINRIPSHIFVNEDMYIPKNSSIDELMDEHRSFLRLQEGDVPLQVTVMCPKVKWRIRRKRYLQKQMESQDAVRPGKTPAIIEQLNAHEYEGTVCHVEFDSAGATRDESTERRERIASAKEQVVELIEPDPVTPRKQKARFQKGRIRRMRSLRQVSMSETLTDGSNDLPSRQVLQARHRRLDVLTIRSLDMADKACKLPRARDKEKPKALIASLRQWGCKAVGTSSSKEELALDSDYDVTEDVEEIELKDQRPIYDASGNHIQFKGAVSLTIDMAHLGTSGNLPFCDGRK</sequence>
<dbReference type="EMBL" id="UZAH01028797">
    <property type="protein sequence ID" value="VDP02421.1"/>
    <property type="molecule type" value="Genomic_DNA"/>
</dbReference>